<evidence type="ECO:0000313" key="2">
    <source>
        <dbReference type="EMBL" id="GGP21144.1"/>
    </source>
</evidence>
<name>A0A830GVH5_9CREN</name>
<dbReference type="PANTHER" id="PTHR42783:SF3">
    <property type="entry name" value="GLUTAMATE SYNTHASE [NADPH] SMALL CHAIN-RELATED"/>
    <property type="match status" value="1"/>
</dbReference>
<dbReference type="InterPro" id="IPR023753">
    <property type="entry name" value="FAD/NAD-binding_dom"/>
</dbReference>
<organism evidence="2 3">
    <name type="scientific">Thermocladium modestius</name>
    <dbReference type="NCBI Taxonomy" id="62609"/>
    <lineage>
        <taxon>Archaea</taxon>
        <taxon>Thermoproteota</taxon>
        <taxon>Thermoprotei</taxon>
        <taxon>Thermoproteales</taxon>
        <taxon>Thermoproteaceae</taxon>
        <taxon>Thermocladium</taxon>
    </lineage>
</organism>
<feature type="domain" description="FAD/NAD(P)-binding" evidence="1">
    <location>
        <begin position="19"/>
        <end position="335"/>
    </location>
</feature>
<dbReference type="OrthoDB" id="27922at2157"/>
<dbReference type="GO" id="GO:0016491">
    <property type="term" value="F:oxidoreductase activity"/>
    <property type="evidence" value="ECO:0007669"/>
    <property type="project" value="InterPro"/>
</dbReference>
<dbReference type="AlphaFoldDB" id="A0A830GVH5"/>
<dbReference type="RefSeq" id="WP_188596512.1">
    <property type="nucleotide sequence ID" value="NZ_BMNL01000003.1"/>
</dbReference>
<dbReference type="PRINTS" id="PR00419">
    <property type="entry name" value="ADXRDTASE"/>
</dbReference>
<evidence type="ECO:0000259" key="1">
    <source>
        <dbReference type="Pfam" id="PF07992"/>
    </source>
</evidence>
<proteinExistence type="predicted"/>
<gene>
    <name evidence="2" type="ORF">GCM10007981_11760</name>
</gene>
<dbReference type="SUPFAM" id="SSF51971">
    <property type="entry name" value="Nucleotide-binding domain"/>
    <property type="match status" value="1"/>
</dbReference>
<keyword evidence="3" id="KW-1185">Reference proteome</keyword>
<dbReference type="Gene3D" id="3.50.50.60">
    <property type="entry name" value="FAD/NAD(P)-binding domain"/>
    <property type="match status" value="2"/>
</dbReference>
<sequence length="353" mass="37825">MKFALKCSPGQSIPKKGRKVAIIGAGPAGLGAAGYLICKGYDVEIYDKLPEPGGLTIFGIPAWRLPRDNIRAGIKELAELGVVFHNRIKVVGDLDEHNDGDEFAEKKIKLEDIINSFDATLIATGTWKSRELGVPGDKLRGSYLALDFLYRIYAHENGYLPPEAVYKVGNAVAVIGAGLTAVDAALESQMKGAGDVQVMYRRTINEAPAGKAEINRLIQKGIKFIELTNPVEVIGKETVEALKLIKMKLGKPDKSGRPAPEPVPGSEYVVPINNVISATGELPTPPFKDGYAGIKLRHNNSIDVDAKYRTSRKGVFAAGDVATGPSLIGKALATGIKAAGAMEEYLETGNWSQ</sequence>
<reference evidence="2" key="2">
    <citation type="submission" date="2020-09" db="EMBL/GenBank/DDBJ databases">
        <authorList>
            <person name="Sun Q."/>
            <person name="Ohkuma M."/>
        </authorList>
    </citation>
    <scope>NUCLEOTIDE SEQUENCE</scope>
    <source>
        <strain evidence="2">JCM 10088</strain>
    </source>
</reference>
<dbReference type="PANTHER" id="PTHR42783">
    <property type="entry name" value="GLUTAMATE SYNTHASE [NADPH] SMALL CHAIN"/>
    <property type="match status" value="1"/>
</dbReference>
<dbReference type="Proteomes" id="UP000610960">
    <property type="component" value="Unassembled WGS sequence"/>
</dbReference>
<evidence type="ECO:0000313" key="3">
    <source>
        <dbReference type="Proteomes" id="UP000610960"/>
    </source>
</evidence>
<protein>
    <submittedName>
        <fullName evidence="2">Glutamate synthase</fullName>
    </submittedName>
</protein>
<comment type="caution">
    <text evidence="2">The sequence shown here is derived from an EMBL/GenBank/DDBJ whole genome shotgun (WGS) entry which is preliminary data.</text>
</comment>
<dbReference type="NCBIfam" id="NF009409">
    <property type="entry name" value="PRK12770.1"/>
    <property type="match status" value="1"/>
</dbReference>
<dbReference type="EMBL" id="BMNL01000003">
    <property type="protein sequence ID" value="GGP21144.1"/>
    <property type="molecule type" value="Genomic_DNA"/>
</dbReference>
<dbReference type="Pfam" id="PF07992">
    <property type="entry name" value="Pyr_redox_2"/>
    <property type="match status" value="1"/>
</dbReference>
<accession>A0A830GVH5</accession>
<dbReference type="InterPro" id="IPR036188">
    <property type="entry name" value="FAD/NAD-bd_sf"/>
</dbReference>
<reference evidence="2" key="1">
    <citation type="journal article" date="2014" name="Int. J. Syst. Evol. Microbiol.">
        <title>Complete genome sequence of Corynebacterium casei LMG S-19264T (=DSM 44701T), isolated from a smear-ripened cheese.</title>
        <authorList>
            <consortium name="US DOE Joint Genome Institute (JGI-PGF)"/>
            <person name="Walter F."/>
            <person name="Albersmeier A."/>
            <person name="Kalinowski J."/>
            <person name="Ruckert C."/>
        </authorList>
    </citation>
    <scope>NUCLEOTIDE SEQUENCE</scope>
    <source>
        <strain evidence="2">JCM 10088</strain>
    </source>
</reference>